<feature type="compositionally biased region" description="Basic and acidic residues" evidence="6">
    <location>
        <begin position="23"/>
        <end position="47"/>
    </location>
</feature>
<keyword evidence="5" id="KW-0963">Cytoplasm</keyword>
<comment type="similarity">
    <text evidence="5">Belongs to the SepF family.</text>
</comment>
<dbReference type="Gene3D" id="3.30.110.150">
    <property type="entry name" value="SepF-like protein"/>
    <property type="match status" value="1"/>
</dbReference>
<dbReference type="InterPro" id="IPR007561">
    <property type="entry name" value="Cell_div_SepF/SepF-rel"/>
</dbReference>
<dbReference type="PANTHER" id="PTHR35798">
    <property type="entry name" value="CELL DIVISION PROTEIN SEPF"/>
    <property type="match status" value="1"/>
</dbReference>
<dbReference type="GO" id="GO:0005737">
    <property type="term" value="C:cytoplasm"/>
    <property type="evidence" value="ECO:0007669"/>
    <property type="project" value="UniProtKB-SubCell"/>
</dbReference>
<name>A0A917ENB7_9BACI</name>
<comment type="subcellular location">
    <subcellularLocation>
        <location evidence="5">Cytoplasm</location>
    </subcellularLocation>
    <text evidence="5">Localizes to the division site, in a FtsZ-dependent manner.</text>
</comment>
<evidence type="ECO:0000256" key="2">
    <source>
        <dbReference type="ARBA" id="ARBA00023210"/>
    </source>
</evidence>
<dbReference type="InterPro" id="IPR023052">
    <property type="entry name" value="Cell_div_SepF"/>
</dbReference>
<evidence type="ECO:0000256" key="1">
    <source>
        <dbReference type="ARBA" id="ARBA00022618"/>
    </source>
</evidence>
<keyword evidence="1 5" id="KW-0132">Cell division</keyword>
<feature type="compositionally biased region" description="Polar residues" evidence="6">
    <location>
        <begin position="51"/>
        <end position="63"/>
    </location>
</feature>
<dbReference type="Proteomes" id="UP000605259">
    <property type="component" value="Unassembled WGS sequence"/>
</dbReference>
<evidence type="ECO:0000256" key="5">
    <source>
        <dbReference type="HAMAP-Rule" id="MF_01197"/>
    </source>
</evidence>
<evidence type="ECO:0000256" key="4">
    <source>
        <dbReference type="ARBA" id="ARBA00044936"/>
    </source>
</evidence>
<evidence type="ECO:0000256" key="3">
    <source>
        <dbReference type="ARBA" id="ARBA00023306"/>
    </source>
</evidence>
<dbReference type="GO" id="GO:0043093">
    <property type="term" value="P:FtsZ-dependent cytokinesis"/>
    <property type="evidence" value="ECO:0007669"/>
    <property type="project" value="UniProtKB-UniRule"/>
</dbReference>
<dbReference type="AlphaFoldDB" id="A0A917ENB7"/>
<keyword evidence="3 5" id="KW-0131">Cell cycle</keyword>
<dbReference type="GO" id="GO:0000917">
    <property type="term" value="P:division septum assembly"/>
    <property type="evidence" value="ECO:0007669"/>
    <property type="project" value="UniProtKB-KW"/>
</dbReference>
<dbReference type="HAMAP" id="MF_01197">
    <property type="entry name" value="SepF"/>
    <property type="match status" value="1"/>
</dbReference>
<gene>
    <name evidence="5 7" type="primary">sepF</name>
    <name evidence="7" type="ORF">GCM10007140_15480</name>
</gene>
<dbReference type="InterPro" id="IPR038594">
    <property type="entry name" value="SepF-like_sf"/>
</dbReference>
<keyword evidence="2 5" id="KW-0717">Septation</keyword>
<sequence length="160" mass="18643">MGFFKKYFGLEEEYEEEYYDDEPNVKEERHERQDRQDRQDRYEEPKRPQRGANQNVVSIQSVQNGKHPAKVVLLEPRAYSEVQQIADHLLSKRAVVINLQQVDYEHAKRIVDFLSGTTYAIGGDIKKIGSSTFLCTSDNVDISGQISDLNIDFENSQKRW</sequence>
<protein>
    <recommendedName>
        <fullName evidence="5">Cell division protein SepF</fullName>
    </recommendedName>
</protein>
<organism evidence="7 8">
    <name type="scientific">Priestia taiwanensis</name>
    <dbReference type="NCBI Taxonomy" id="1347902"/>
    <lineage>
        <taxon>Bacteria</taxon>
        <taxon>Bacillati</taxon>
        <taxon>Bacillota</taxon>
        <taxon>Bacilli</taxon>
        <taxon>Bacillales</taxon>
        <taxon>Bacillaceae</taxon>
        <taxon>Priestia</taxon>
    </lineage>
</organism>
<proteinExistence type="inferred from homology"/>
<evidence type="ECO:0000313" key="8">
    <source>
        <dbReference type="Proteomes" id="UP000605259"/>
    </source>
</evidence>
<dbReference type="PANTHER" id="PTHR35798:SF1">
    <property type="entry name" value="CELL DIVISION PROTEIN SEPF"/>
    <property type="match status" value="1"/>
</dbReference>
<comment type="caution">
    <text evidence="7">The sequence shown here is derived from an EMBL/GenBank/DDBJ whole genome shotgun (WGS) entry which is preliminary data.</text>
</comment>
<keyword evidence="8" id="KW-1185">Reference proteome</keyword>
<dbReference type="EMBL" id="BMFK01000001">
    <property type="protein sequence ID" value="GGE66201.1"/>
    <property type="molecule type" value="Genomic_DNA"/>
</dbReference>
<comment type="function">
    <text evidence="4 5">Cell division protein that is part of the divisome complex and is recruited early to the Z-ring. Probably stimulates Z-ring formation, perhaps through the cross-linking of FtsZ protofilaments. Its function overlaps with FtsA.</text>
</comment>
<evidence type="ECO:0000313" key="7">
    <source>
        <dbReference type="EMBL" id="GGE66201.1"/>
    </source>
</evidence>
<evidence type="ECO:0000256" key="6">
    <source>
        <dbReference type="SAM" id="MobiDB-lite"/>
    </source>
</evidence>
<accession>A0A917ENB7</accession>
<dbReference type="RefSeq" id="WP_188387792.1">
    <property type="nucleotide sequence ID" value="NZ_BMFK01000001.1"/>
</dbReference>
<reference evidence="7" key="2">
    <citation type="submission" date="2020-09" db="EMBL/GenBank/DDBJ databases">
        <authorList>
            <person name="Sun Q."/>
            <person name="Zhou Y."/>
        </authorList>
    </citation>
    <scope>NUCLEOTIDE SEQUENCE</scope>
    <source>
        <strain evidence="7">CGMCC 1.12698</strain>
    </source>
</reference>
<comment type="subunit">
    <text evidence="5">Homodimer. Interacts with FtsZ.</text>
</comment>
<reference evidence="7" key="1">
    <citation type="journal article" date="2014" name="Int. J. Syst. Evol. Microbiol.">
        <title>Complete genome sequence of Corynebacterium casei LMG S-19264T (=DSM 44701T), isolated from a smear-ripened cheese.</title>
        <authorList>
            <consortium name="US DOE Joint Genome Institute (JGI-PGF)"/>
            <person name="Walter F."/>
            <person name="Albersmeier A."/>
            <person name="Kalinowski J."/>
            <person name="Ruckert C."/>
        </authorList>
    </citation>
    <scope>NUCLEOTIDE SEQUENCE</scope>
    <source>
        <strain evidence="7">CGMCC 1.12698</strain>
    </source>
</reference>
<feature type="region of interest" description="Disordered" evidence="6">
    <location>
        <begin position="15"/>
        <end position="63"/>
    </location>
</feature>
<dbReference type="Pfam" id="PF04472">
    <property type="entry name" value="SepF"/>
    <property type="match status" value="1"/>
</dbReference>